<sequence>MGMTKALCYILENFALKPKLIVDFIKELHRLCMKEVKNTRQGTNSQKNNLN</sequence>
<dbReference type="Proteomes" id="UP000254631">
    <property type="component" value="Unassembled WGS sequence"/>
</dbReference>
<gene>
    <name evidence="1" type="ORF">NCTC12000_03147</name>
</gene>
<reference evidence="1 2" key="1">
    <citation type="submission" date="2018-06" db="EMBL/GenBank/DDBJ databases">
        <authorList>
            <consortium name="Pathogen Informatics"/>
            <person name="Doyle S."/>
        </authorList>
    </citation>
    <scope>NUCLEOTIDE SEQUENCE [LARGE SCALE GENOMIC DNA]</scope>
    <source>
        <strain evidence="1 2">NCTC12000</strain>
    </source>
</reference>
<dbReference type="AlphaFoldDB" id="A0A378K9X4"/>
<protein>
    <submittedName>
        <fullName evidence="1">Uncharacterized protein</fullName>
    </submittedName>
</protein>
<organism evidence="1 2">
    <name type="scientific">Legionella pneumophila</name>
    <dbReference type="NCBI Taxonomy" id="446"/>
    <lineage>
        <taxon>Bacteria</taxon>
        <taxon>Pseudomonadati</taxon>
        <taxon>Pseudomonadota</taxon>
        <taxon>Gammaproteobacteria</taxon>
        <taxon>Legionellales</taxon>
        <taxon>Legionellaceae</taxon>
        <taxon>Legionella</taxon>
    </lineage>
</organism>
<dbReference type="EMBL" id="UGOL01000001">
    <property type="protein sequence ID" value="STX81120.1"/>
    <property type="molecule type" value="Genomic_DNA"/>
</dbReference>
<evidence type="ECO:0000313" key="2">
    <source>
        <dbReference type="Proteomes" id="UP000254631"/>
    </source>
</evidence>
<name>A0A378K9X4_LEGPN</name>
<evidence type="ECO:0000313" key="1">
    <source>
        <dbReference type="EMBL" id="STX81120.1"/>
    </source>
</evidence>
<proteinExistence type="predicted"/>
<accession>A0A378K9X4</accession>